<feature type="compositionally biased region" description="Low complexity" evidence="5">
    <location>
        <begin position="291"/>
        <end position="304"/>
    </location>
</feature>
<dbReference type="SMART" id="SM00547">
    <property type="entry name" value="ZnF_RBZ"/>
    <property type="match status" value="1"/>
</dbReference>
<dbReference type="PANTHER" id="PTHR46253">
    <property type="entry name" value="TGF-BETA-ACTIVATED KINASE 1 AND MAP3K7-BINDING PROTEIN TAB"/>
    <property type="match status" value="1"/>
</dbReference>
<feature type="compositionally biased region" description="Polar residues" evidence="5">
    <location>
        <begin position="322"/>
        <end position="348"/>
    </location>
</feature>
<reference evidence="7" key="1">
    <citation type="submission" date="2022-07" db="EMBL/GenBank/DDBJ databases">
        <authorList>
            <person name="Trinca V."/>
            <person name="Uliana J.V.C."/>
            <person name="Torres T.T."/>
            <person name="Ward R.J."/>
            <person name="Monesi N."/>
        </authorList>
    </citation>
    <scope>NUCLEOTIDE SEQUENCE</scope>
    <source>
        <strain evidence="7">HSMRA1968</strain>
        <tissue evidence="7">Whole embryos</tissue>
    </source>
</reference>
<keyword evidence="1" id="KW-0479">Metal-binding</keyword>
<feature type="region of interest" description="Disordered" evidence="5">
    <location>
        <begin position="322"/>
        <end position="350"/>
    </location>
</feature>
<gene>
    <name evidence="7" type="primary">Tab2</name>
    <name evidence="7" type="ORF">Bhyg_04581</name>
</gene>
<accession>A0A9Q0NG78</accession>
<dbReference type="PANTHER" id="PTHR46253:SF1">
    <property type="entry name" value="TAB2"/>
    <property type="match status" value="1"/>
</dbReference>
<feature type="compositionally biased region" description="Polar residues" evidence="5">
    <location>
        <begin position="211"/>
        <end position="225"/>
    </location>
</feature>
<dbReference type="GO" id="GO:0008270">
    <property type="term" value="F:zinc ion binding"/>
    <property type="evidence" value="ECO:0007669"/>
    <property type="project" value="UniProtKB-KW"/>
</dbReference>
<feature type="domain" description="RanBP2-type" evidence="6">
    <location>
        <begin position="475"/>
        <end position="494"/>
    </location>
</feature>
<dbReference type="PROSITE" id="PS01358">
    <property type="entry name" value="ZF_RANBP2_1"/>
    <property type="match status" value="1"/>
</dbReference>
<evidence type="ECO:0000313" key="7">
    <source>
        <dbReference type="EMBL" id="KAJ6649347.1"/>
    </source>
</evidence>
<feature type="compositionally biased region" description="Low complexity" evidence="5">
    <location>
        <begin position="125"/>
        <end position="151"/>
    </location>
</feature>
<evidence type="ECO:0000256" key="2">
    <source>
        <dbReference type="ARBA" id="ARBA00022771"/>
    </source>
</evidence>
<feature type="compositionally biased region" description="Polar residues" evidence="5">
    <location>
        <begin position="261"/>
        <end position="285"/>
    </location>
</feature>
<keyword evidence="3" id="KW-0862">Zinc</keyword>
<name>A0A9Q0NG78_9DIPT</name>
<dbReference type="InterPro" id="IPR001876">
    <property type="entry name" value="Znf_RanBP2"/>
</dbReference>
<evidence type="ECO:0000256" key="5">
    <source>
        <dbReference type="SAM" id="MobiDB-lite"/>
    </source>
</evidence>
<dbReference type="Proteomes" id="UP001151699">
    <property type="component" value="Chromosome A"/>
</dbReference>
<evidence type="ECO:0000256" key="1">
    <source>
        <dbReference type="ARBA" id="ARBA00022723"/>
    </source>
</evidence>
<evidence type="ECO:0000313" key="8">
    <source>
        <dbReference type="Proteomes" id="UP001151699"/>
    </source>
</evidence>
<proteinExistence type="predicted"/>
<dbReference type="EMBL" id="WJQU01000001">
    <property type="protein sequence ID" value="KAJ6649347.1"/>
    <property type="molecule type" value="Genomic_DNA"/>
</dbReference>
<evidence type="ECO:0000256" key="4">
    <source>
        <dbReference type="SAM" id="Coils"/>
    </source>
</evidence>
<feature type="compositionally biased region" description="Basic and acidic residues" evidence="5">
    <location>
        <begin position="156"/>
        <end position="166"/>
    </location>
</feature>
<keyword evidence="7" id="KW-0808">Transferase</keyword>
<keyword evidence="4" id="KW-0175">Coiled coil</keyword>
<sequence length="556" mass="61781">MEHKFLCCVSVLNGKKERTACQQWMSMADNPPSFQPPNAIDYTTKVDGKPTCSCTKISNMHLFHEMKQEFATVPDHIVWQYVTNNCHNRPECITALKKEAESHPGSVQAYPQALRNSNKKPQRLSSSGLQGLSNNLSSSNESVEQSKSEVSFLSDSRSDMQVHTDDTNSLSNVNVPGRPNTLNICKLSDSYLRPTRSAPPPPSKSNPFFPQTPTTTEGESLNVSLNVTVSPVPNRPPVPPQRSVRHTTAISVQPEAPPFNRDSQNSPRSYTSVNFTLRQPTSAPQSPIDISAGPSPSLTYSSSSYDARKGYQSRLEITVGSNGSSISASRIRPTSFNTPGEGNDSSIASDPLSVDEGELVHSQLLAKQRLFIELENDKRRLELIRRELRVFQDNLPPGSSQRLQEEIERLRNNCSKMSQEVELAGPSLALGVTNPAFYQDIYEGQRLPRPQRPPPPHSQRSDNNDQTSNEDGLPWTCYMCTFQNHPLLDKCEQCEMPLLATSSSGNVQTNSRPAPTHRLQNISYQQQSAPAVLHNPFQYSQPIGLHPHRLTQTQQN</sequence>
<dbReference type="GO" id="GO:0016301">
    <property type="term" value="F:kinase activity"/>
    <property type="evidence" value="ECO:0007669"/>
    <property type="project" value="UniProtKB-KW"/>
</dbReference>
<feature type="coiled-coil region" evidence="4">
    <location>
        <begin position="367"/>
        <end position="420"/>
    </location>
</feature>
<organism evidence="7 8">
    <name type="scientific">Pseudolycoriella hygida</name>
    <dbReference type="NCBI Taxonomy" id="35572"/>
    <lineage>
        <taxon>Eukaryota</taxon>
        <taxon>Metazoa</taxon>
        <taxon>Ecdysozoa</taxon>
        <taxon>Arthropoda</taxon>
        <taxon>Hexapoda</taxon>
        <taxon>Insecta</taxon>
        <taxon>Pterygota</taxon>
        <taxon>Neoptera</taxon>
        <taxon>Endopterygota</taxon>
        <taxon>Diptera</taxon>
        <taxon>Nematocera</taxon>
        <taxon>Sciaroidea</taxon>
        <taxon>Sciaridae</taxon>
        <taxon>Pseudolycoriella</taxon>
    </lineage>
</organism>
<feature type="region of interest" description="Disordered" evidence="5">
    <location>
        <begin position="446"/>
        <end position="470"/>
    </location>
</feature>
<keyword evidence="2" id="KW-0863">Zinc-finger</keyword>
<dbReference type="Gene3D" id="1.10.8.10">
    <property type="entry name" value="DNA helicase RuvA subunit, C-terminal domain"/>
    <property type="match status" value="1"/>
</dbReference>
<evidence type="ECO:0000259" key="6">
    <source>
        <dbReference type="PROSITE" id="PS01358"/>
    </source>
</evidence>
<evidence type="ECO:0000256" key="3">
    <source>
        <dbReference type="ARBA" id="ARBA00022833"/>
    </source>
</evidence>
<comment type="caution">
    <text evidence="7">The sequence shown here is derived from an EMBL/GenBank/DDBJ whole genome shotgun (WGS) entry which is preliminary data.</text>
</comment>
<dbReference type="OrthoDB" id="6367910at2759"/>
<keyword evidence="7" id="KW-0418">Kinase</keyword>
<protein>
    <submittedName>
        <fullName evidence="7">TGF-beta-activated kinase 1 and MAP3K7-binding protein 2</fullName>
    </submittedName>
</protein>
<dbReference type="InterPro" id="IPR036443">
    <property type="entry name" value="Znf_RanBP2_sf"/>
</dbReference>
<feature type="region of interest" description="Disordered" evidence="5">
    <location>
        <begin position="114"/>
        <end position="304"/>
    </location>
</feature>
<keyword evidence="8" id="KW-1185">Reference proteome</keyword>
<dbReference type="SUPFAM" id="SSF90209">
    <property type="entry name" value="Ran binding protein zinc finger-like"/>
    <property type="match status" value="1"/>
</dbReference>
<dbReference type="AlphaFoldDB" id="A0A9Q0NG78"/>